<evidence type="ECO:0000313" key="3">
    <source>
        <dbReference type="Proteomes" id="UP001488838"/>
    </source>
</evidence>
<reference evidence="2 3" key="1">
    <citation type="journal article" date="2023" name="bioRxiv">
        <title>Conserved and derived expression patterns and positive selection on dental genes reveal complex evolutionary context of ever-growing rodent molars.</title>
        <authorList>
            <person name="Calamari Z.T."/>
            <person name="Song A."/>
            <person name="Cohen E."/>
            <person name="Akter M."/>
            <person name="Roy R.D."/>
            <person name="Hallikas O."/>
            <person name="Christensen M.M."/>
            <person name="Li P."/>
            <person name="Marangoni P."/>
            <person name="Jernvall J."/>
            <person name="Klein O.D."/>
        </authorList>
    </citation>
    <scope>NUCLEOTIDE SEQUENCE [LARGE SCALE GENOMIC DNA]</scope>
    <source>
        <strain evidence="2">V071</strain>
    </source>
</reference>
<accession>A0AAW0J037</accession>
<gene>
    <name evidence="2" type="ORF">U0070_007615</name>
</gene>
<keyword evidence="3" id="KW-1185">Reference proteome</keyword>
<sequence length="271" mass="30559">MQLLGVERAEPLSNGARSQRENSKPFTSPLADLHLPSTQDTPLMCTRWPELTPAGCALWSPRRLATRTWQACSRQTQLFPDFLHSYHLSCPEQLLFFGTYRNLPVMLPVSRRLPHVAGRSHTVPSLSQNKSSTNRTFSCCSLQKLTEDSPSGKPYQCRKDQTPQPPFLTVTGRCLEEGRLPPPPSDPETLIPPRSGPLNPTPEYQSGSTLLLIPRRRQIPKRKFKGCFMGMGEDGRVGLPRNLLHERLRWLLPPPNNWVEGRGRLLPEAPC</sequence>
<feature type="region of interest" description="Disordered" evidence="1">
    <location>
        <begin position="1"/>
        <end position="35"/>
    </location>
</feature>
<dbReference type="EMBL" id="JBBHLL010000076">
    <property type="protein sequence ID" value="KAK7819923.1"/>
    <property type="molecule type" value="Genomic_DNA"/>
</dbReference>
<name>A0AAW0J037_MYOGA</name>
<evidence type="ECO:0000256" key="1">
    <source>
        <dbReference type="SAM" id="MobiDB-lite"/>
    </source>
</evidence>
<proteinExistence type="predicted"/>
<feature type="region of interest" description="Disordered" evidence="1">
    <location>
        <begin position="175"/>
        <end position="206"/>
    </location>
</feature>
<dbReference type="Proteomes" id="UP001488838">
    <property type="component" value="Unassembled WGS sequence"/>
</dbReference>
<evidence type="ECO:0000313" key="2">
    <source>
        <dbReference type="EMBL" id="KAK7819923.1"/>
    </source>
</evidence>
<protein>
    <submittedName>
        <fullName evidence="2">Uncharacterized protein</fullName>
    </submittedName>
</protein>
<organism evidence="2 3">
    <name type="scientific">Myodes glareolus</name>
    <name type="common">Bank vole</name>
    <name type="synonym">Clethrionomys glareolus</name>
    <dbReference type="NCBI Taxonomy" id="447135"/>
    <lineage>
        <taxon>Eukaryota</taxon>
        <taxon>Metazoa</taxon>
        <taxon>Chordata</taxon>
        <taxon>Craniata</taxon>
        <taxon>Vertebrata</taxon>
        <taxon>Euteleostomi</taxon>
        <taxon>Mammalia</taxon>
        <taxon>Eutheria</taxon>
        <taxon>Euarchontoglires</taxon>
        <taxon>Glires</taxon>
        <taxon>Rodentia</taxon>
        <taxon>Myomorpha</taxon>
        <taxon>Muroidea</taxon>
        <taxon>Cricetidae</taxon>
        <taxon>Arvicolinae</taxon>
        <taxon>Myodes</taxon>
    </lineage>
</organism>
<dbReference type="AlphaFoldDB" id="A0AAW0J037"/>
<comment type="caution">
    <text evidence="2">The sequence shown here is derived from an EMBL/GenBank/DDBJ whole genome shotgun (WGS) entry which is preliminary data.</text>
</comment>